<dbReference type="EMBL" id="AMZH03023140">
    <property type="protein sequence ID" value="RRT36776.1"/>
    <property type="molecule type" value="Genomic_DNA"/>
</dbReference>
<protein>
    <submittedName>
        <fullName evidence="2">Uncharacterized protein</fullName>
    </submittedName>
</protein>
<name>A0A426XBA4_ENSVE</name>
<evidence type="ECO:0000313" key="2">
    <source>
        <dbReference type="EMBL" id="RRT36776.1"/>
    </source>
</evidence>
<dbReference type="Proteomes" id="UP000287651">
    <property type="component" value="Unassembled WGS sequence"/>
</dbReference>
<dbReference type="PANTHER" id="PTHR33240">
    <property type="entry name" value="OS08G0508500 PROTEIN"/>
    <property type="match status" value="1"/>
</dbReference>
<gene>
    <name evidence="2" type="ORF">B296_00046527</name>
</gene>
<evidence type="ECO:0000313" key="3">
    <source>
        <dbReference type="Proteomes" id="UP000287651"/>
    </source>
</evidence>
<dbReference type="AlphaFoldDB" id="A0A426XBA4"/>
<accession>A0A426XBA4</accession>
<evidence type="ECO:0000256" key="1">
    <source>
        <dbReference type="SAM" id="MobiDB-lite"/>
    </source>
</evidence>
<feature type="compositionally biased region" description="Basic and acidic residues" evidence="1">
    <location>
        <begin position="118"/>
        <end position="130"/>
    </location>
</feature>
<feature type="compositionally biased region" description="Basic and acidic residues" evidence="1">
    <location>
        <begin position="148"/>
        <end position="158"/>
    </location>
</feature>
<feature type="region of interest" description="Disordered" evidence="1">
    <location>
        <begin position="118"/>
        <end position="169"/>
    </location>
</feature>
<proteinExistence type="predicted"/>
<dbReference type="PANTHER" id="PTHR33240:SF8">
    <property type="entry name" value="OS03G0439900 PROTEIN"/>
    <property type="match status" value="1"/>
</dbReference>
<organism evidence="2 3">
    <name type="scientific">Ensete ventricosum</name>
    <name type="common">Abyssinian banana</name>
    <name type="synonym">Musa ensete</name>
    <dbReference type="NCBI Taxonomy" id="4639"/>
    <lineage>
        <taxon>Eukaryota</taxon>
        <taxon>Viridiplantae</taxon>
        <taxon>Streptophyta</taxon>
        <taxon>Embryophyta</taxon>
        <taxon>Tracheophyta</taxon>
        <taxon>Spermatophyta</taxon>
        <taxon>Magnoliopsida</taxon>
        <taxon>Liliopsida</taxon>
        <taxon>Zingiberales</taxon>
        <taxon>Musaceae</taxon>
        <taxon>Ensete</taxon>
    </lineage>
</organism>
<comment type="caution">
    <text evidence="2">The sequence shown here is derived from an EMBL/GenBank/DDBJ whole genome shotgun (WGS) entry which is preliminary data.</text>
</comment>
<reference evidence="2 3" key="1">
    <citation type="journal article" date="2014" name="Agronomy (Basel)">
        <title>A Draft Genome Sequence for Ensete ventricosum, the Drought-Tolerant Tree Against Hunger.</title>
        <authorList>
            <person name="Harrison J."/>
            <person name="Moore K.A."/>
            <person name="Paszkiewicz K."/>
            <person name="Jones T."/>
            <person name="Grant M."/>
            <person name="Ambacheew D."/>
            <person name="Muzemil S."/>
            <person name="Studholme D.J."/>
        </authorList>
    </citation>
    <scope>NUCLEOTIDE SEQUENCE [LARGE SCALE GENOMIC DNA]</scope>
</reference>
<sequence>MEKRPRSDRDPEITFGSGSEVYLDHDDALVISTQVANARVKRIMADTGSLADILYFDAFRKLGLTDKDLFPMTSMLTGFTGDSVSPAGMTTLPVTIGEEPRSKTLMVSVSEIIQLERDHDGFPARRRGDQPRTTPTQDSDDGSSAVKRQREREGDNETHNIVVGDYDAW</sequence>